<evidence type="ECO:0000256" key="16">
    <source>
        <dbReference type="PIRSR" id="PIRSR634016-4"/>
    </source>
</evidence>
<dbReference type="GO" id="GO:0043171">
    <property type="term" value="P:peptide catabolic process"/>
    <property type="evidence" value="ECO:0007669"/>
    <property type="project" value="TreeGrafter"/>
</dbReference>
<keyword evidence="22" id="KW-1185">Reference proteome</keyword>
<dbReference type="Gene3D" id="1.25.50.20">
    <property type="match status" value="1"/>
</dbReference>
<dbReference type="InterPro" id="IPR042097">
    <property type="entry name" value="Aminopeptidase_N-like_N_sf"/>
</dbReference>
<dbReference type="GO" id="GO:0042277">
    <property type="term" value="F:peptide binding"/>
    <property type="evidence" value="ECO:0007669"/>
    <property type="project" value="TreeGrafter"/>
</dbReference>
<dbReference type="Proteomes" id="UP000675881">
    <property type="component" value="Chromosome 1"/>
</dbReference>
<dbReference type="GO" id="GO:0005737">
    <property type="term" value="C:cytoplasm"/>
    <property type="evidence" value="ECO:0007669"/>
    <property type="project" value="TreeGrafter"/>
</dbReference>
<evidence type="ECO:0000256" key="2">
    <source>
        <dbReference type="ARBA" id="ARBA00004609"/>
    </source>
</evidence>
<protein>
    <recommendedName>
        <fullName evidence="17">Aminopeptidase</fullName>
        <ecNumber evidence="17">3.4.11.-</ecNumber>
    </recommendedName>
</protein>
<evidence type="ECO:0000256" key="3">
    <source>
        <dbReference type="ARBA" id="ARBA00010136"/>
    </source>
</evidence>
<keyword evidence="9" id="KW-0735">Signal-anchor</keyword>
<dbReference type="GO" id="GO:0008270">
    <property type="term" value="F:zinc ion binding"/>
    <property type="evidence" value="ECO:0007669"/>
    <property type="project" value="UniProtKB-UniRule"/>
</dbReference>
<keyword evidence="8 15" id="KW-0862">Zinc</keyword>
<evidence type="ECO:0000256" key="17">
    <source>
        <dbReference type="RuleBase" id="RU364040"/>
    </source>
</evidence>
<dbReference type="InterPro" id="IPR014782">
    <property type="entry name" value="Peptidase_M1_dom"/>
</dbReference>
<organism evidence="21 22">
    <name type="scientific">Lepeophtheirus salmonis</name>
    <name type="common">Salmon louse</name>
    <name type="synonym">Caligus salmonis</name>
    <dbReference type="NCBI Taxonomy" id="72036"/>
    <lineage>
        <taxon>Eukaryota</taxon>
        <taxon>Metazoa</taxon>
        <taxon>Ecdysozoa</taxon>
        <taxon>Arthropoda</taxon>
        <taxon>Crustacea</taxon>
        <taxon>Multicrustacea</taxon>
        <taxon>Hexanauplia</taxon>
        <taxon>Copepoda</taxon>
        <taxon>Siphonostomatoida</taxon>
        <taxon>Caligidae</taxon>
        <taxon>Lepeophtheirus</taxon>
    </lineage>
</organism>
<keyword evidence="13" id="KW-0325">Glycoprotein</keyword>
<evidence type="ECO:0000256" key="4">
    <source>
        <dbReference type="ARBA" id="ARBA00022670"/>
    </source>
</evidence>
<evidence type="ECO:0000313" key="21">
    <source>
        <dbReference type="EMBL" id="CAF2755995.1"/>
    </source>
</evidence>
<feature type="domain" description="Peptidase M1 membrane alanine aminopeptidase" evidence="18">
    <location>
        <begin position="373"/>
        <end position="583"/>
    </location>
</feature>
<dbReference type="Gene3D" id="2.60.40.1730">
    <property type="entry name" value="tricorn interacting facor f3 domain"/>
    <property type="match status" value="1"/>
</dbReference>
<feature type="transmembrane region" description="Helical" evidence="17">
    <location>
        <begin position="91"/>
        <end position="112"/>
    </location>
</feature>
<comment type="similarity">
    <text evidence="3 17">Belongs to the peptidase M1 family.</text>
</comment>
<dbReference type="Gene3D" id="1.10.390.10">
    <property type="entry name" value="Neutral Protease Domain 2"/>
    <property type="match status" value="1"/>
</dbReference>
<evidence type="ECO:0000259" key="20">
    <source>
        <dbReference type="Pfam" id="PF17900"/>
    </source>
</evidence>
<keyword evidence="4 17" id="KW-0645">Protease</keyword>
<dbReference type="EC" id="3.4.11.-" evidence="17"/>
<dbReference type="InterPro" id="IPR001930">
    <property type="entry name" value="Peptidase_M1"/>
</dbReference>
<keyword evidence="11 17" id="KW-0482">Metalloprotease</keyword>
<evidence type="ECO:0000256" key="8">
    <source>
        <dbReference type="ARBA" id="ARBA00022833"/>
    </source>
</evidence>
<keyword evidence="12 17" id="KW-0472">Membrane</keyword>
<evidence type="ECO:0000256" key="6">
    <source>
        <dbReference type="ARBA" id="ARBA00022723"/>
    </source>
</evidence>
<dbReference type="EMBL" id="HG994580">
    <property type="protein sequence ID" value="CAF2755995.1"/>
    <property type="molecule type" value="Genomic_DNA"/>
</dbReference>
<dbReference type="GO" id="GO:0005886">
    <property type="term" value="C:plasma membrane"/>
    <property type="evidence" value="ECO:0007669"/>
    <property type="project" value="UniProtKB-SubCell"/>
</dbReference>
<dbReference type="InterPro" id="IPR034016">
    <property type="entry name" value="M1_APN-typ"/>
</dbReference>
<dbReference type="Pfam" id="PF01433">
    <property type="entry name" value="Peptidase_M1"/>
    <property type="match status" value="1"/>
</dbReference>
<feature type="binding site" evidence="15">
    <location>
        <position position="449"/>
    </location>
    <ligand>
        <name>Zn(2+)</name>
        <dbReference type="ChEBI" id="CHEBI:29105"/>
        <note>catalytic</note>
    </ligand>
</feature>
<dbReference type="FunFam" id="1.10.390.10:FF:000016">
    <property type="entry name" value="Glutamyl aminopeptidase"/>
    <property type="match status" value="1"/>
</dbReference>
<evidence type="ECO:0000256" key="10">
    <source>
        <dbReference type="ARBA" id="ARBA00022989"/>
    </source>
</evidence>
<comment type="subcellular location">
    <subcellularLocation>
        <location evidence="2">Cell membrane</location>
        <topology evidence="2">Lipid-anchor</topology>
        <topology evidence="2">GPI-anchor</topology>
    </subcellularLocation>
    <subcellularLocation>
        <location evidence="1">Membrane</location>
        <topology evidence="1">Single-pass type II membrane protein</topology>
    </subcellularLocation>
</comment>
<evidence type="ECO:0000256" key="12">
    <source>
        <dbReference type="ARBA" id="ARBA00023136"/>
    </source>
</evidence>
<comment type="cofactor">
    <cofactor evidence="15 17">
        <name>Zn(2+)</name>
        <dbReference type="ChEBI" id="CHEBI:29105"/>
    </cofactor>
    <text evidence="15 17">Binds 1 zinc ion per subunit.</text>
</comment>
<gene>
    <name evidence="21" type="ORF">LSAA_845</name>
</gene>
<feature type="site" description="Transition state stabilizer" evidence="16">
    <location>
        <position position="531"/>
    </location>
</feature>
<evidence type="ECO:0000256" key="9">
    <source>
        <dbReference type="ARBA" id="ARBA00022968"/>
    </source>
</evidence>
<feature type="binding site" evidence="15">
    <location>
        <position position="468"/>
    </location>
    <ligand>
        <name>Zn(2+)</name>
        <dbReference type="ChEBI" id="CHEBI:29105"/>
        <note>catalytic</note>
    </ligand>
</feature>
<dbReference type="CDD" id="cd09601">
    <property type="entry name" value="M1_APN-Q_like"/>
    <property type="match status" value="1"/>
</dbReference>
<dbReference type="FunFam" id="2.60.40.1730:FF:000001">
    <property type="entry name" value="Leucyl-cystinyl aminopeptidase"/>
    <property type="match status" value="1"/>
</dbReference>
<proteinExistence type="inferred from homology"/>
<dbReference type="GO" id="GO:0005615">
    <property type="term" value="C:extracellular space"/>
    <property type="evidence" value="ECO:0007669"/>
    <property type="project" value="TreeGrafter"/>
</dbReference>
<dbReference type="SUPFAM" id="SSF55486">
    <property type="entry name" value="Metalloproteases ('zincins'), catalytic domain"/>
    <property type="match status" value="1"/>
</dbReference>
<evidence type="ECO:0000259" key="19">
    <source>
        <dbReference type="Pfam" id="PF11838"/>
    </source>
</evidence>
<feature type="domain" description="Aminopeptidase N-like N-terminal" evidence="20">
    <location>
        <begin position="156"/>
        <end position="338"/>
    </location>
</feature>
<dbReference type="AlphaFoldDB" id="A0A7R8GZ07"/>
<name>A0A7R8GZ07_LEPSM</name>
<dbReference type="InterPro" id="IPR045357">
    <property type="entry name" value="Aminopeptidase_N-like_N"/>
</dbReference>
<evidence type="ECO:0000256" key="1">
    <source>
        <dbReference type="ARBA" id="ARBA00004606"/>
    </source>
</evidence>
<dbReference type="PANTHER" id="PTHR11533">
    <property type="entry name" value="PROTEASE M1 ZINC METALLOPROTEASE"/>
    <property type="match status" value="1"/>
</dbReference>
<dbReference type="SUPFAM" id="SSF63737">
    <property type="entry name" value="Leukotriene A4 hydrolase N-terminal domain"/>
    <property type="match status" value="1"/>
</dbReference>
<evidence type="ECO:0000256" key="5">
    <source>
        <dbReference type="ARBA" id="ARBA00022692"/>
    </source>
</evidence>
<keyword evidence="17" id="KW-0031">Aminopeptidase</keyword>
<dbReference type="PANTHER" id="PTHR11533:SF299">
    <property type="entry name" value="AMINOPEPTIDASE"/>
    <property type="match status" value="1"/>
</dbReference>
<dbReference type="GO" id="GO:0070006">
    <property type="term" value="F:metalloaminopeptidase activity"/>
    <property type="evidence" value="ECO:0007669"/>
    <property type="project" value="TreeGrafter"/>
</dbReference>
<dbReference type="GO" id="GO:0006508">
    <property type="term" value="P:proteolysis"/>
    <property type="evidence" value="ECO:0007669"/>
    <property type="project" value="UniProtKB-KW"/>
</dbReference>
<sequence length="982" mass="113458">MWNSRNPMLMDNDGDDVAFLSAHALWNCYDAAKESGSKTNNSSEGCHHSLNEIARQVCDCFACDSRNGLYGVDKRDLYERGPAATCSKAQAVGLTIFIFTSIFLTSLVVAFIRPFNNCDSEDFIILDEDVSSSSPVATNGEEFPWDDIRLPMFIRPVRYDIEMTPNLTTLWVKGIEKLIFTVTEETQFIVFHSKNITLTSRTINERLKVERLLECQEREQIYLETNNYMRPGITYAIRIKFEYPLIERLTGFYLSSYKDINGIERKLGTTHFEPTYARQAFPCFDEPQLKAKFLMTITHDRSLDAYFNTPKKEISNVRGKPDQIRDEFEETVEMSTYLVAFVICDFEVKSKMTAHRVNVSVIAASDIINESGFALEAAVNIMDYYHDFFGLPYPLSKQDLIGLPDFGGEAMENWGLITFRELNLMYSEEETSVQAKQDITVLLAHELGHQWFGNLVTMKWWNDLWLNEGFASWLEYQGVDHIMPSWRMEDQFFMEIIVPALSLDSLSTSHPVSVPVHDPREIEAIFDSISYKKGAAIIHMLEDFIGPTALRKGLRIFLSRHKFSNAVTYDLWNAMSEAWKDTKRVTAPLTTDINDFHASSFVNEEISIPELMDTWTLQMGYPIVTFEQQNRSVYQNPLRLLLNKTHNIEIEFPADVEWFKANINGTGFYRVNYPIENWKALVKLLRSDHTLLTASDRAQLINDAFSLSQAGLLPATIPLELCTYLILEEQIVPWSVAMQHLNHWKLILRETNVVPNINRFILQLILPLYNKLGWEDKGSHEKKLLRKFALMTALTAEYSDAERRGEELFLNYKNKNISIPPNLRAVAYIAGIQQVPSEKSLWMNSLAESTSTYILQRYLDATLDRTRIRLQDVRKILGSVAHNPTGSHLVWRHFQFHFPQFQKMFRKGSFPMVGIIESTISHFSTEFDYNSVYNFFRKRNVGSGIRALEQSIEEIRINIRWRQLHEESIKDWLTLKLGVDDF</sequence>
<keyword evidence="7 17" id="KW-0378">Hydrolase</keyword>
<keyword evidence="5 17" id="KW-0812">Transmembrane</keyword>
<dbReference type="Pfam" id="PF17900">
    <property type="entry name" value="Peptidase_M1_N"/>
    <property type="match status" value="1"/>
</dbReference>
<dbReference type="PRINTS" id="PR00756">
    <property type="entry name" value="ALADIPTASE"/>
</dbReference>
<dbReference type="InterPro" id="IPR024571">
    <property type="entry name" value="ERAP1-like_C_dom"/>
</dbReference>
<dbReference type="OrthoDB" id="6750768at2759"/>
<feature type="active site" description="Proton acceptor" evidence="14">
    <location>
        <position position="446"/>
    </location>
</feature>
<evidence type="ECO:0000259" key="18">
    <source>
        <dbReference type="Pfam" id="PF01433"/>
    </source>
</evidence>
<keyword evidence="10 17" id="KW-1133">Transmembrane helix</keyword>
<dbReference type="Pfam" id="PF11838">
    <property type="entry name" value="ERAP1_C"/>
    <property type="match status" value="1"/>
</dbReference>
<evidence type="ECO:0000256" key="7">
    <source>
        <dbReference type="ARBA" id="ARBA00022801"/>
    </source>
</evidence>
<evidence type="ECO:0000313" key="22">
    <source>
        <dbReference type="Proteomes" id="UP000675881"/>
    </source>
</evidence>
<dbReference type="Gene3D" id="2.60.40.1910">
    <property type="match status" value="1"/>
</dbReference>
<evidence type="ECO:0000256" key="11">
    <source>
        <dbReference type="ARBA" id="ARBA00023049"/>
    </source>
</evidence>
<feature type="binding site" evidence="15">
    <location>
        <position position="445"/>
    </location>
    <ligand>
        <name>Zn(2+)</name>
        <dbReference type="ChEBI" id="CHEBI:29105"/>
        <note>catalytic</note>
    </ligand>
</feature>
<evidence type="ECO:0000256" key="14">
    <source>
        <dbReference type="PIRSR" id="PIRSR634016-1"/>
    </source>
</evidence>
<reference evidence="21" key="1">
    <citation type="submission" date="2021-02" db="EMBL/GenBank/DDBJ databases">
        <authorList>
            <person name="Bekaert M."/>
        </authorList>
    </citation>
    <scope>NUCLEOTIDE SEQUENCE</scope>
    <source>
        <strain evidence="21">IoA-00</strain>
    </source>
</reference>
<evidence type="ECO:0000256" key="15">
    <source>
        <dbReference type="PIRSR" id="PIRSR634016-3"/>
    </source>
</evidence>
<dbReference type="InterPro" id="IPR027268">
    <property type="entry name" value="Peptidase_M4/M1_CTD_sf"/>
</dbReference>
<keyword evidence="6 15" id="KW-0479">Metal-binding</keyword>
<evidence type="ECO:0000256" key="13">
    <source>
        <dbReference type="ARBA" id="ARBA00023180"/>
    </source>
</evidence>
<feature type="domain" description="ERAP1-like C-terminal" evidence="19">
    <location>
        <begin position="658"/>
        <end position="956"/>
    </location>
</feature>
<accession>A0A7R8GZ07</accession>
<dbReference type="InterPro" id="IPR050344">
    <property type="entry name" value="Peptidase_M1_aminopeptidases"/>
</dbReference>